<evidence type="ECO:0000313" key="3">
    <source>
        <dbReference type="Proteomes" id="UP000822688"/>
    </source>
</evidence>
<evidence type="ECO:0000256" key="1">
    <source>
        <dbReference type="SAM" id="SignalP"/>
    </source>
</evidence>
<keyword evidence="1" id="KW-0732">Signal</keyword>
<comment type="caution">
    <text evidence="2">The sequence shown here is derived from an EMBL/GenBank/DDBJ whole genome shotgun (WGS) entry which is preliminary data.</text>
</comment>
<proteinExistence type="predicted"/>
<dbReference type="EMBL" id="CM026422">
    <property type="protein sequence ID" value="KAG0586844.1"/>
    <property type="molecule type" value="Genomic_DNA"/>
</dbReference>
<feature type="chain" id="PRO_5035860077" evidence="1">
    <location>
        <begin position="32"/>
        <end position="68"/>
    </location>
</feature>
<dbReference type="Proteomes" id="UP000822688">
    <property type="component" value="Chromosome 2"/>
</dbReference>
<accession>A0A8T0IT02</accession>
<organism evidence="2 3">
    <name type="scientific">Ceratodon purpureus</name>
    <name type="common">Fire moss</name>
    <name type="synonym">Dicranum purpureum</name>
    <dbReference type="NCBI Taxonomy" id="3225"/>
    <lineage>
        <taxon>Eukaryota</taxon>
        <taxon>Viridiplantae</taxon>
        <taxon>Streptophyta</taxon>
        <taxon>Embryophyta</taxon>
        <taxon>Bryophyta</taxon>
        <taxon>Bryophytina</taxon>
        <taxon>Bryopsida</taxon>
        <taxon>Dicranidae</taxon>
        <taxon>Pseudoditrichales</taxon>
        <taxon>Ditrichaceae</taxon>
        <taxon>Ceratodon</taxon>
    </lineage>
</organism>
<evidence type="ECO:0000313" key="2">
    <source>
        <dbReference type="EMBL" id="KAG0586844.1"/>
    </source>
</evidence>
<keyword evidence="3" id="KW-1185">Reference proteome</keyword>
<protein>
    <submittedName>
        <fullName evidence="2">Uncharacterized protein</fullName>
    </submittedName>
</protein>
<gene>
    <name evidence="2" type="ORF">KC19_2G121800</name>
</gene>
<dbReference type="AlphaFoldDB" id="A0A8T0IT02"/>
<sequence length="68" mass="7407">MATTAKPSTTKQLLRITLLLLCFTAFVGVDAVAETPVLHRHLLQGYSTCPNGNFGQCNPYQSCYDGKT</sequence>
<feature type="signal peptide" evidence="1">
    <location>
        <begin position="1"/>
        <end position="31"/>
    </location>
</feature>
<reference evidence="2" key="1">
    <citation type="submission" date="2020-06" db="EMBL/GenBank/DDBJ databases">
        <title>WGS assembly of Ceratodon purpureus strain R40.</title>
        <authorList>
            <person name="Carey S.B."/>
            <person name="Jenkins J."/>
            <person name="Shu S."/>
            <person name="Lovell J.T."/>
            <person name="Sreedasyam A."/>
            <person name="Maumus F."/>
            <person name="Tiley G.P."/>
            <person name="Fernandez-Pozo N."/>
            <person name="Barry K."/>
            <person name="Chen C."/>
            <person name="Wang M."/>
            <person name="Lipzen A."/>
            <person name="Daum C."/>
            <person name="Saski C.A."/>
            <person name="Payton A.C."/>
            <person name="Mcbreen J.C."/>
            <person name="Conrad R.E."/>
            <person name="Kollar L.M."/>
            <person name="Olsson S."/>
            <person name="Huttunen S."/>
            <person name="Landis J.B."/>
            <person name="Wickett N.J."/>
            <person name="Johnson M.G."/>
            <person name="Rensing S.A."/>
            <person name="Grimwood J."/>
            <person name="Schmutz J."/>
            <person name="Mcdaniel S.F."/>
        </authorList>
    </citation>
    <scope>NUCLEOTIDE SEQUENCE</scope>
    <source>
        <strain evidence="2">R40</strain>
    </source>
</reference>
<name>A0A8T0IT02_CERPU</name>